<dbReference type="SUPFAM" id="SSF81321">
    <property type="entry name" value="Family A G protein-coupled receptor-like"/>
    <property type="match status" value="1"/>
</dbReference>
<evidence type="ECO:0000313" key="12">
    <source>
        <dbReference type="Proteomes" id="UP001217089"/>
    </source>
</evidence>
<keyword evidence="2 8" id="KW-0812">Transmembrane</keyword>
<feature type="transmembrane region" description="Helical" evidence="9">
    <location>
        <begin position="162"/>
        <end position="180"/>
    </location>
</feature>
<evidence type="ECO:0000256" key="6">
    <source>
        <dbReference type="ARBA" id="ARBA00023170"/>
    </source>
</evidence>
<dbReference type="PRINTS" id="PR00237">
    <property type="entry name" value="GPCRRHODOPSN"/>
</dbReference>
<keyword evidence="6 8" id="KW-0675">Receptor</keyword>
<evidence type="ECO:0000256" key="4">
    <source>
        <dbReference type="ARBA" id="ARBA00023040"/>
    </source>
</evidence>
<accession>A0ABQ9EDJ6</accession>
<dbReference type="PROSITE" id="PS00237">
    <property type="entry name" value="G_PROTEIN_RECEP_F1_1"/>
    <property type="match status" value="1"/>
</dbReference>
<dbReference type="Proteomes" id="UP001217089">
    <property type="component" value="Unassembled WGS sequence"/>
</dbReference>
<keyword evidence="4 8" id="KW-0297">G-protein coupled receptor</keyword>
<keyword evidence="7 8" id="KW-0807">Transducer</keyword>
<feature type="transmembrane region" description="Helical" evidence="9">
    <location>
        <begin position="50"/>
        <end position="71"/>
    </location>
</feature>
<evidence type="ECO:0000256" key="1">
    <source>
        <dbReference type="ARBA" id="ARBA00004141"/>
    </source>
</evidence>
<feature type="domain" description="G-protein coupled receptors family 1 profile" evidence="10">
    <location>
        <begin position="62"/>
        <end position="330"/>
    </location>
</feature>
<feature type="transmembrane region" description="Helical" evidence="9">
    <location>
        <begin position="269"/>
        <end position="297"/>
    </location>
</feature>
<dbReference type="EMBL" id="JARBDR010000918">
    <property type="protein sequence ID" value="KAJ8301967.1"/>
    <property type="molecule type" value="Genomic_DNA"/>
</dbReference>
<dbReference type="InterPro" id="IPR000276">
    <property type="entry name" value="GPCR_Rhodpsn"/>
</dbReference>
<evidence type="ECO:0000256" key="8">
    <source>
        <dbReference type="RuleBase" id="RU000688"/>
    </source>
</evidence>
<dbReference type="PANTHER" id="PTHR24243:SF230">
    <property type="entry name" value="G-PROTEIN COUPLED RECEPTORS FAMILY 1 PROFILE DOMAIN-CONTAINING PROTEIN"/>
    <property type="match status" value="1"/>
</dbReference>
<keyword evidence="5 9" id="KW-0472">Membrane</keyword>
<evidence type="ECO:0000256" key="5">
    <source>
        <dbReference type="ARBA" id="ARBA00023136"/>
    </source>
</evidence>
<evidence type="ECO:0000256" key="7">
    <source>
        <dbReference type="ARBA" id="ARBA00023224"/>
    </source>
</evidence>
<dbReference type="InterPro" id="IPR017452">
    <property type="entry name" value="GPCR_Rhodpsn_7TM"/>
</dbReference>
<feature type="transmembrane region" description="Helical" evidence="9">
    <location>
        <begin position="118"/>
        <end position="139"/>
    </location>
</feature>
<feature type="transmembrane region" description="Helical" evidence="9">
    <location>
        <begin position="83"/>
        <end position="103"/>
    </location>
</feature>
<keyword evidence="3 9" id="KW-1133">Transmembrane helix</keyword>
<organism evidence="11 12">
    <name type="scientific">Tegillarca granosa</name>
    <name type="common">Malaysian cockle</name>
    <name type="synonym">Anadara granosa</name>
    <dbReference type="NCBI Taxonomy" id="220873"/>
    <lineage>
        <taxon>Eukaryota</taxon>
        <taxon>Metazoa</taxon>
        <taxon>Spiralia</taxon>
        <taxon>Lophotrochozoa</taxon>
        <taxon>Mollusca</taxon>
        <taxon>Bivalvia</taxon>
        <taxon>Autobranchia</taxon>
        <taxon>Pteriomorphia</taxon>
        <taxon>Arcoida</taxon>
        <taxon>Arcoidea</taxon>
        <taxon>Arcidae</taxon>
        <taxon>Tegillarca</taxon>
    </lineage>
</organism>
<feature type="transmembrane region" description="Helical" evidence="9">
    <location>
        <begin position="317"/>
        <end position="334"/>
    </location>
</feature>
<evidence type="ECO:0000256" key="2">
    <source>
        <dbReference type="ARBA" id="ARBA00022692"/>
    </source>
</evidence>
<gene>
    <name evidence="11" type="ORF">KUTeg_020954</name>
</gene>
<keyword evidence="12" id="KW-1185">Reference proteome</keyword>
<reference evidence="11 12" key="1">
    <citation type="submission" date="2022-12" db="EMBL/GenBank/DDBJ databases">
        <title>Chromosome-level genome of Tegillarca granosa.</title>
        <authorList>
            <person name="Kim J."/>
        </authorList>
    </citation>
    <scope>NUCLEOTIDE SEQUENCE [LARGE SCALE GENOMIC DNA]</scope>
    <source>
        <strain evidence="11">Teg-2019</strain>
        <tissue evidence="11">Adductor muscle</tissue>
    </source>
</reference>
<evidence type="ECO:0000313" key="11">
    <source>
        <dbReference type="EMBL" id="KAJ8301967.1"/>
    </source>
</evidence>
<comment type="similarity">
    <text evidence="8">Belongs to the G-protein coupled receptor 1 family.</text>
</comment>
<evidence type="ECO:0000259" key="10">
    <source>
        <dbReference type="PROSITE" id="PS50262"/>
    </source>
</evidence>
<dbReference type="PANTHER" id="PTHR24243">
    <property type="entry name" value="G-PROTEIN COUPLED RECEPTOR"/>
    <property type="match status" value="1"/>
</dbReference>
<feature type="transmembrane region" description="Helical" evidence="9">
    <location>
        <begin position="212"/>
        <end position="231"/>
    </location>
</feature>
<dbReference type="Pfam" id="PF00001">
    <property type="entry name" value="7tm_1"/>
    <property type="match status" value="1"/>
</dbReference>
<sequence length="371" mass="43218">MDSNQTYNVFSETNFNKHITYNITTVTTEPPTRYYEETPLYNVAFILRNIFIPSIVLIGVAGNSLSICVFTSVHLRSSSSSSFLAALAFADNVFLLSLLVTWIDRLSNVLTSEASCQALIYITYIASFLSVWFIVGFTLERYVAICHPLHAKMICSSCREKIGVLILTIFSFVFYNYAIWTSSIAHDNGKYKCVHKEKYLRLLETFTWVDTFITMFLPFILIIIMNVKVVIRASAFYRQRRQCLSPKFSEKIQLRRSMRIKPQMRVTRTLLAVSTTFLILNLPSHVLRLYTLILYLTENTQAMLSKELYFLQEIAQLFYYTTFCVNFFLYAAYGKQFKRSLMLMIKPMYFSRKQNSLHRLERMSITKATML</sequence>
<evidence type="ECO:0000256" key="9">
    <source>
        <dbReference type="SAM" id="Phobius"/>
    </source>
</evidence>
<evidence type="ECO:0000256" key="3">
    <source>
        <dbReference type="ARBA" id="ARBA00022989"/>
    </source>
</evidence>
<name>A0ABQ9EDJ6_TEGGR</name>
<dbReference type="PROSITE" id="PS50262">
    <property type="entry name" value="G_PROTEIN_RECEP_F1_2"/>
    <property type="match status" value="1"/>
</dbReference>
<comment type="subcellular location">
    <subcellularLocation>
        <location evidence="1">Membrane</location>
        <topology evidence="1">Multi-pass membrane protein</topology>
    </subcellularLocation>
</comment>
<dbReference type="CDD" id="cd14978">
    <property type="entry name" value="7tmA_FMRFamide_R-like"/>
    <property type="match status" value="1"/>
</dbReference>
<dbReference type="Gene3D" id="1.20.1070.10">
    <property type="entry name" value="Rhodopsin 7-helix transmembrane proteins"/>
    <property type="match status" value="1"/>
</dbReference>
<protein>
    <recommendedName>
        <fullName evidence="10">G-protein coupled receptors family 1 profile domain-containing protein</fullName>
    </recommendedName>
</protein>
<proteinExistence type="inferred from homology"/>
<comment type="caution">
    <text evidence="11">The sequence shown here is derived from an EMBL/GenBank/DDBJ whole genome shotgun (WGS) entry which is preliminary data.</text>
</comment>